<name>A0ABV6HPQ4_9SPHI</name>
<evidence type="ECO:0000256" key="3">
    <source>
        <dbReference type="ARBA" id="ARBA00023295"/>
    </source>
</evidence>
<evidence type="ECO:0000313" key="6">
    <source>
        <dbReference type="Proteomes" id="UP001589774"/>
    </source>
</evidence>
<gene>
    <name evidence="5" type="ORF">ACFFI0_21295</name>
</gene>
<dbReference type="InterPro" id="IPR051795">
    <property type="entry name" value="Glycosyl_Hydrlase_43"/>
</dbReference>
<comment type="similarity">
    <text evidence="1 4">Belongs to the glycosyl hydrolase 43 family.</text>
</comment>
<dbReference type="GO" id="GO:0016787">
    <property type="term" value="F:hydrolase activity"/>
    <property type="evidence" value="ECO:0007669"/>
    <property type="project" value="UniProtKB-KW"/>
</dbReference>
<keyword evidence="2 4" id="KW-0378">Hydrolase</keyword>
<evidence type="ECO:0000256" key="4">
    <source>
        <dbReference type="RuleBase" id="RU361187"/>
    </source>
</evidence>
<dbReference type="Pfam" id="PF04616">
    <property type="entry name" value="Glyco_hydro_43"/>
    <property type="match status" value="1"/>
</dbReference>
<dbReference type="PANTHER" id="PTHR42812">
    <property type="entry name" value="BETA-XYLOSIDASE"/>
    <property type="match status" value="1"/>
</dbReference>
<dbReference type="PANTHER" id="PTHR42812:SF5">
    <property type="entry name" value="ENDO-ARABINASE"/>
    <property type="match status" value="1"/>
</dbReference>
<dbReference type="RefSeq" id="WP_130856534.1">
    <property type="nucleotide sequence ID" value="NZ_JBHLWO010000002.1"/>
</dbReference>
<keyword evidence="3 4" id="KW-0326">Glycosidase</keyword>
<dbReference type="EMBL" id="JBHLWO010000002">
    <property type="protein sequence ID" value="MFC0320874.1"/>
    <property type="molecule type" value="Genomic_DNA"/>
</dbReference>
<dbReference type="SUPFAM" id="SSF75005">
    <property type="entry name" value="Arabinanase/levansucrase/invertase"/>
    <property type="match status" value="1"/>
</dbReference>
<reference evidence="5 6" key="1">
    <citation type="submission" date="2024-09" db="EMBL/GenBank/DDBJ databases">
        <authorList>
            <person name="Sun Q."/>
            <person name="Mori K."/>
        </authorList>
    </citation>
    <scope>NUCLEOTIDE SEQUENCE [LARGE SCALE GENOMIC DNA]</scope>
    <source>
        <strain evidence="5 6">CCM 7765</strain>
    </source>
</reference>
<keyword evidence="6" id="KW-1185">Reference proteome</keyword>
<sequence>MSKIMKLDFNKITPFFVVYLGMCQILLAQHTNAVIPGDFADPSIIRQENTYYAIGTSSEWGPHFPIFKSTDLNNWQQVGFLFEDAPKWTKGSFWAPEYYFHKGTYYVYYTARRKSDGVSCIGVATSRFPDRGFKDQGVLIEYGKEAIDAFVVNDNGQLYITWKAYGLDKRPIEILGCQLSDDGLSLMGKPFTMLKDTRGAGIEGQSILKKDRYYYLFYSAGACCGLECTYNVRVARAEAIEGPYEEYDSNPILSDLDGWKCPGHGTFVEDKDGKSFYIYHAYNKKSHVFTGREGHISELAWKGEWPVFGKAISAKLAYNDSHHDFRKNEEQAYWQWDFRNMQPQIQRQNGQLLLSGKYDVASSAGIALTLRPYSVAYEISTLVLNNNEAIKGLVVYGDENTSIGVASEGDEVVFWVIKDGKREVLDRQPLSKKQYPVYLKMRISPDFTCSAYWKQSNEWQELVVKNYKYAIDFLPPWDRSPRPGLNFKGPQGNEAAFQFFNLDYLEP</sequence>
<dbReference type="InterPro" id="IPR006710">
    <property type="entry name" value="Glyco_hydro_43"/>
</dbReference>
<dbReference type="Gene3D" id="2.60.120.200">
    <property type="match status" value="1"/>
</dbReference>
<accession>A0ABV6HPQ4</accession>
<dbReference type="InterPro" id="IPR023296">
    <property type="entry name" value="Glyco_hydro_beta-prop_sf"/>
</dbReference>
<evidence type="ECO:0000313" key="5">
    <source>
        <dbReference type="EMBL" id="MFC0320874.1"/>
    </source>
</evidence>
<dbReference type="Proteomes" id="UP001589774">
    <property type="component" value="Unassembled WGS sequence"/>
</dbReference>
<dbReference type="Gene3D" id="2.115.10.20">
    <property type="entry name" value="Glycosyl hydrolase domain, family 43"/>
    <property type="match status" value="1"/>
</dbReference>
<evidence type="ECO:0000256" key="1">
    <source>
        <dbReference type="ARBA" id="ARBA00009865"/>
    </source>
</evidence>
<comment type="caution">
    <text evidence="5">The sequence shown here is derived from an EMBL/GenBank/DDBJ whole genome shotgun (WGS) entry which is preliminary data.</text>
</comment>
<dbReference type="CDD" id="cd08999">
    <property type="entry name" value="GH43_ABN-like"/>
    <property type="match status" value="1"/>
</dbReference>
<protein>
    <submittedName>
        <fullName evidence="5">Glycoside hydrolase family 43 protein</fullName>
    </submittedName>
</protein>
<evidence type="ECO:0000256" key="2">
    <source>
        <dbReference type="ARBA" id="ARBA00022801"/>
    </source>
</evidence>
<organism evidence="5 6">
    <name type="scientific">Olivibacter oleidegradans</name>
    <dbReference type="NCBI Taxonomy" id="760123"/>
    <lineage>
        <taxon>Bacteria</taxon>
        <taxon>Pseudomonadati</taxon>
        <taxon>Bacteroidota</taxon>
        <taxon>Sphingobacteriia</taxon>
        <taxon>Sphingobacteriales</taxon>
        <taxon>Sphingobacteriaceae</taxon>
        <taxon>Olivibacter</taxon>
    </lineage>
</organism>
<proteinExistence type="inferred from homology"/>